<reference evidence="1 2" key="1">
    <citation type="submission" date="2013-12" db="EMBL/GenBank/DDBJ databases">
        <title>Comparative genomics of Petrotoga isolates.</title>
        <authorList>
            <person name="Nesbo C.L."/>
            <person name="Charchuk R."/>
            <person name="Chow K."/>
        </authorList>
    </citation>
    <scope>NUCLEOTIDE SEQUENCE [LARGE SCALE GENOMIC DNA]</scope>
    <source>
        <strain evidence="1 2">DSM 13574</strain>
    </source>
</reference>
<protein>
    <submittedName>
        <fullName evidence="1">Flagellar protein FlbD</fullName>
    </submittedName>
</protein>
<dbReference type="PANTHER" id="PTHR39185:SF1">
    <property type="entry name" value="SWARMING MOTILITY PROTEIN SWRD"/>
    <property type="match status" value="1"/>
</dbReference>
<dbReference type="PANTHER" id="PTHR39185">
    <property type="entry name" value="SWARMING MOTILITY PROTEIN SWRD"/>
    <property type="match status" value="1"/>
</dbReference>
<dbReference type="RefSeq" id="WP_103067636.1">
    <property type="nucleotide sequence ID" value="NZ_AZRL01000022.1"/>
</dbReference>
<keyword evidence="1" id="KW-0966">Cell projection</keyword>
<sequence length="61" mass="7214">MIKLTKLNNEEFYINPYQIEKIECHPDTTITMMNGHVYVVKESIDEVKKKVVELNKEIFGK</sequence>
<gene>
    <name evidence="1" type="ORF">X929_08975</name>
</gene>
<dbReference type="Proteomes" id="UP000236434">
    <property type="component" value="Unassembled WGS sequence"/>
</dbReference>
<evidence type="ECO:0000313" key="2">
    <source>
        <dbReference type="Proteomes" id="UP000236434"/>
    </source>
</evidence>
<dbReference type="InterPro" id="IPR009384">
    <property type="entry name" value="SwrD-like"/>
</dbReference>
<name>A0A2K1NWT0_9BACT</name>
<keyword evidence="1" id="KW-0969">Cilium</keyword>
<dbReference type="Pfam" id="PF06289">
    <property type="entry name" value="FlbD"/>
    <property type="match status" value="1"/>
</dbReference>
<proteinExistence type="predicted"/>
<evidence type="ECO:0000313" key="1">
    <source>
        <dbReference type="EMBL" id="PNR94993.1"/>
    </source>
</evidence>
<keyword evidence="1" id="KW-0282">Flagellum</keyword>
<comment type="caution">
    <text evidence="1">The sequence shown here is derived from an EMBL/GenBank/DDBJ whole genome shotgun (WGS) entry which is preliminary data.</text>
</comment>
<dbReference type="AlphaFoldDB" id="A0A2K1NWT0"/>
<dbReference type="OrthoDB" id="9799862at2"/>
<organism evidence="1 2">
    <name type="scientific">Petrotoga olearia DSM 13574</name>
    <dbReference type="NCBI Taxonomy" id="1122955"/>
    <lineage>
        <taxon>Bacteria</taxon>
        <taxon>Thermotogati</taxon>
        <taxon>Thermotogota</taxon>
        <taxon>Thermotogae</taxon>
        <taxon>Petrotogales</taxon>
        <taxon>Petrotogaceae</taxon>
        <taxon>Petrotoga</taxon>
    </lineage>
</organism>
<accession>A0A2K1NWT0</accession>
<dbReference type="EMBL" id="AZRL01000022">
    <property type="protein sequence ID" value="PNR94993.1"/>
    <property type="molecule type" value="Genomic_DNA"/>
</dbReference>